<comment type="subcellular location">
    <subcellularLocation>
        <location evidence="1">Cell outer membrane</location>
    </subcellularLocation>
</comment>
<dbReference type="Proteomes" id="UP001161406">
    <property type="component" value="Unassembled WGS sequence"/>
</dbReference>
<dbReference type="EMBL" id="BSNG01000001">
    <property type="protein sequence ID" value="GLQ10020.1"/>
    <property type="molecule type" value="Genomic_DNA"/>
</dbReference>
<reference evidence="6" key="1">
    <citation type="journal article" date="2014" name="Int. J. Syst. Evol. Microbiol.">
        <title>Complete genome of a new Firmicutes species belonging to the dominant human colonic microbiota ('Ruminococcus bicirculans') reveals two chromosomes and a selective capacity to utilize plant glucans.</title>
        <authorList>
            <consortium name="NISC Comparative Sequencing Program"/>
            <person name="Wegmann U."/>
            <person name="Louis P."/>
            <person name="Goesmann A."/>
            <person name="Henrissat B."/>
            <person name="Duncan S.H."/>
            <person name="Flint H.J."/>
        </authorList>
    </citation>
    <scope>NUCLEOTIDE SEQUENCE</scope>
    <source>
        <strain evidence="6">NBRC 103855</strain>
    </source>
</reference>
<evidence type="ECO:0000256" key="4">
    <source>
        <dbReference type="PROSITE-ProRule" id="PRU00473"/>
    </source>
</evidence>
<protein>
    <recommendedName>
        <fullName evidence="5">OmpA-like domain-containing protein</fullName>
    </recommendedName>
</protein>
<dbReference type="Gene3D" id="3.30.1330.60">
    <property type="entry name" value="OmpA-like domain"/>
    <property type="match status" value="1"/>
</dbReference>
<evidence type="ECO:0000256" key="2">
    <source>
        <dbReference type="ARBA" id="ARBA00023136"/>
    </source>
</evidence>
<proteinExistence type="predicted"/>
<dbReference type="SUPFAM" id="SSF103088">
    <property type="entry name" value="OmpA-like"/>
    <property type="match status" value="1"/>
</dbReference>
<dbReference type="Gene3D" id="3.40.1520.20">
    <property type="match status" value="4"/>
</dbReference>
<dbReference type="PANTHER" id="PTHR30329">
    <property type="entry name" value="STATOR ELEMENT OF FLAGELLAR MOTOR COMPLEX"/>
    <property type="match status" value="1"/>
</dbReference>
<evidence type="ECO:0000259" key="5">
    <source>
        <dbReference type="PROSITE" id="PS51123"/>
    </source>
</evidence>
<organism evidence="6 7">
    <name type="scientific">Devosia yakushimensis</name>
    <dbReference type="NCBI Taxonomy" id="470028"/>
    <lineage>
        <taxon>Bacteria</taxon>
        <taxon>Pseudomonadati</taxon>
        <taxon>Pseudomonadota</taxon>
        <taxon>Alphaproteobacteria</taxon>
        <taxon>Hyphomicrobiales</taxon>
        <taxon>Devosiaceae</taxon>
        <taxon>Devosia</taxon>
    </lineage>
</organism>
<dbReference type="InterPro" id="IPR050330">
    <property type="entry name" value="Bact_OuterMem_StrucFunc"/>
</dbReference>
<gene>
    <name evidence="6" type="ORF">GCM10007913_19520</name>
</gene>
<dbReference type="InterPro" id="IPR006665">
    <property type="entry name" value="OmpA-like"/>
</dbReference>
<dbReference type="PRINTS" id="PR01021">
    <property type="entry name" value="OMPADOMAIN"/>
</dbReference>
<name>A0ABQ5UD61_9HYPH</name>
<dbReference type="InterPro" id="IPR006664">
    <property type="entry name" value="OMP_bac"/>
</dbReference>
<dbReference type="Pfam" id="PF00691">
    <property type="entry name" value="OmpA"/>
    <property type="match status" value="1"/>
</dbReference>
<evidence type="ECO:0000313" key="6">
    <source>
        <dbReference type="EMBL" id="GLQ10020.1"/>
    </source>
</evidence>
<evidence type="ECO:0000256" key="3">
    <source>
        <dbReference type="ARBA" id="ARBA00023237"/>
    </source>
</evidence>
<accession>A0ABQ5UD61</accession>
<comment type="caution">
    <text evidence="6">The sequence shown here is derived from an EMBL/GenBank/DDBJ whole genome shotgun (WGS) entry which is preliminary data.</text>
</comment>
<evidence type="ECO:0000313" key="7">
    <source>
        <dbReference type="Proteomes" id="UP001161406"/>
    </source>
</evidence>
<feature type="domain" description="OmpA-like" evidence="5">
    <location>
        <begin position="526"/>
        <end position="643"/>
    </location>
</feature>
<evidence type="ECO:0000256" key="1">
    <source>
        <dbReference type="ARBA" id="ARBA00004442"/>
    </source>
</evidence>
<dbReference type="InterPro" id="IPR036737">
    <property type="entry name" value="OmpA-like_sf"/>
</dbReference>
<keyword evidence="7" id="KW-1185">Reference proteome</keyword>
<keyword evidence="3" id="KW-0998">Cell outer membrane</keyword>
<keyword evidence="2 4" id="KW-0472">Membrane</keyword>
<dbReference type="PROSITE" id="PS51123">
    <property type="entry name" value="OMPA_2"/>
    <property type="match status" value="1"/>
</dbReference>
<dbReference type="PANTHER" id="PTHR30329:SF21">
    <property type="entry name" value="LIPOPROTEIN YIAD-RELATED"/>
    <property type="match status" value="1"/>
</dbReference>
<sequence>MLLAQAQPGGSIITLDAPRITDYWMSATLQPGGVIVFDGYVPDDATRQALRQFQGADISWLKLGSGAPQHYRPAVDFGLSVLARLDEGRFALRQNVMTISGIARSSAEYQALRNDLSTRVPQGLVLAQSEIAPPYAADFAWMATKSADGTILLSGAVPSPDDEAALLAKAGSAARTGMTYASGAPNGFGGSAQTGLALLQHMTEGKVSLSGAAWTLTGTASSAADKAAIETEFATRQLAAAGWSMAIGEPLAAPPPAPYLWSAQKAADGTITLTGLVPTDALKRFLAVRAGDNAVDRTELDPAAPAGFVEDAVAAVDALAALSEGSAMFDGTAWRIEGRARDSNGGDIVAQALATATTPADRWALALAEPAPNVVEAETTTNPEPQPATIDPAYTFSATRAEGRTVLGGQVPTDADLQTLANQADSSIDALSVAPGAPADFVANAKLGLQQLARLSDGSLKYAAGVWVLSGTAPDSVTGDAIKAAVAAAGIPAEWTVTVAVPEPVAPPAVAAAPSTPPPGFANCATTLADFSARNAILYQSGAAVITAESEPALDELAVDLAACPDAVVHIEGHTDADGDEASNLALSVARAEAVIDALVTRGVNPARLYALGYGESSPIADNETPAGKRLNRRIVVTVLDEHF</sequence>
<dbReference type="CDD" id="cd07185">
    <property type="entry name" value="OmpA_C-like"/>
    <property type="match status" value="1"/>
</dbReference>
<reference evidence="6" key="2">
    <citation type="submission" date="2023-01" db="EMBL/GenBank/DDBJ databases">
        <title>Draft genome sequence of Devosia yakushimensis strain NBRC 103855.</title>
        <authorList>
            <person name="Sun Q."/>
            <person name="Mori K."/>
        </authorList>
    </citation>
    <scope>NUCLEOTIDE SEQUENCE</scope>
    <source>
        <strain evidence="6">NBRC 103855</strain>
    </source>
</reference>